<dbReference type="PANTHER" id="PTHR33602:SF1">
    <property type="entry name" value="REGULATORY PROTEIN RECX FAMILY PROTEIN"/>
    <property type="match status" value="1"/>
</dbReference>
<evidence type="ECO:0000259" key="8">
    <source>
        <dbReference type="Pfam" id="PF21982"/>
    </source>
</evidence>
<evidence type="ECO:0000256" key="5">
    <source>
        <dbReference type="HAMAP-Rule" id="MF_01114"/>
    </source>
</evidence>
<feature type="domain" description="RecX first three-helical" evidence="8">
    <location>
        <begin position="63"/>
        <end position="100"/>
    </location>
</feature>
<evidence type="ECO:0000256" key="1">
    <source>
        <dbReference type="ARBA" id="ARBA00004496"/>
    </source>
</evidence>
<evidence type="ECO:0000259" key="7">
    <source>
        <dbReference type="Pfam" id="PF21981"/>
    </source>
</evidence>
<dbReference type="InterPro" id="IPR036388">
    <property type="entry name" value="WH-like_DNA-bd_sf"/>
</dbReference>
<dbReference type="Pfam" id="PF02631">
    <property type="entry name" value="RecX_HTH2"/>
    <property type="match status" value="1"/>
</dbReference>
<keyword evidence="4 5" id="KW-0963">Cytoplasm</keyword>
<dbReference type="InterPro" id="IPR053924">
    <property type="entry name" value="RecX_HTH_2nd"/>
</dbReference>
<dbReference type="GO" id="GO:0005737">
    <property type="term" value="C:cytoplasm"/>
    <property type="evidence" value="ECO:0007669"/>
    <property type="project" value="UniProtKB-SubCell"/>
</dbReference>
<dbReference type="InterPro" id="IPR053926">
    <property type="entry name" value="RecX_HTH_1st"/>
</dbReference>
<name>A0A2M8ESY7_9BACT</name>
<comment type="caution">
    <text evidence="9">The sequence shown here is derived from an EMBL/GenBank/DDBJ whole genome shotgun (WGS) entry which is preliminary data.</text>
</comment>
<feature type="domain" description="RecX second three-helical" evidence="6">
    <location>
        <begin position="107"/>
        <end position="143"/>
    </location>
</feature>
<dbReference type="InterPro" id="IPR053925">
    <property type="entry name" value="RecX_HTH_3rd"/>
</dbReference>
<dbReference type="InterPro" id="IPR003783">
    <property type="entry name" value="Regulatory_RecX"/>
</dbReference>
<proteinExistence type="inferred from homology"/>
<comment type="subcellular location">
    <subcellularLocation>
        <location evidence="1 5">Cytoplasm</location>
    </subcellularLocation>
</comment>
<dbReference type="Proteomes" id="UP000229816">
    <property type="component" value="Unassembled WGS sequence"/>
</dbReference>
<dbReference type="Pfam" id="PF21982">
    <property type="entry name" value="RecX_HTH1"/>
    <property type="match status" value="1"/>
</dbReference>
<evidence type="ECO:0000259" key="6">
    <source>
        <dbReference type="Pfam" id="PF02631"/>
    </source>
</evidence>
<accession>A0A2M8ESY7</accession>
<dbReference type="HAMAP" id="MF_01114">
    <property type="entry name" value="RecX"/>
    <property type="match status" value="1"/>
</dbReference>
<reference evidence="10" key="1">
    <citation type="submission" date="2017-09" db="EMBL/GenBank/DDBJ databases">
        <title>Depth-based differentiation of microbial function through sediment-hosted aquifers and enrichment of novel symbionts in the deep terrestrial subsurface.</title>
        <authorList>
            <person name="Probst A.J."/>
            <person name="Ladd B."/>
            <person name="Jarett J.K."/>
            <person name="Geller-Mcgrath D.E."/>
            <person name="Sieber C.M.K."/>
            <person name="Emerson J.B."/>
            <person name="Anantharaman K."/>
            <person name="Thomas B.C."/>
            <person name="Malmstrom R."/>
            <person name="Stieglmeier M."/>
            <person name="Klingl A."/>
            <person name="Woyke T."/>
            <person name="Ryan C.M."/>
            <person name="Banfield J.F."/>
        </authorList>
    </citation>
    <scope>NUCLEOTIDE SEQUENCE [LARGE SCALE GENOMIC DNA]</scope>
</reference>
<organism evidence="9 10">
    <name type="scientific">Candidatus Shapirobacteria bacterium CG_4_9_14_0_2_um_filter_39_11</name>
    <dbReference type="NCBI Taxonomy" id="1974478"/>
    <lineage>
        <taxon>Bacteria</taxon>
        <taxon>Candidatus Shapironibacteriota</taxon>
    </lineage>
</organism>
<evidence type="ECO:0000256" key="4">
    <source>
        <dbReference type="ARBA" id="ARBA00022490"/>
    </source>
</evidence>
<evidence type="ECO:0000313" key="10">
    <source>
        <dbReference type="Proteomes" id="UP000229816"/>
    </source>
</evidence>
<dbReference type="GO" id="GO:0006282">
    <property type="term" value="P:regulation of DNA repair"/>
    <property type="evidence" value="ECO:0007669"/>
    <property type="project" value="UniProtKB-UniRule"/>
</dbReference>
<feature type="domain" description="RecX third three-helical" evidence="7">
    <location>
        <begin position="155"/>
        <end position="199"/>
    </location>
</feature>
<gene>
    <name evidence="5" type="primary">recX</name>
    <name evidence="9" type="ORF">CO054_01180</name>
</gene>
<dbReference type="AlphaFoldDB" id="A0A2M8ESY7"/>
<dbReference type="EMBL" id="PFSF01000025">
    <property type="protein sequence ID" value="PJC28235.1"/>
    <property type="molecule type" value="Genomic_DNA"/>
</dbReference>
<evidence type="ECO:0000313" key="9">
    <source>
        <dbReference type="EMBL" id="PJC28235.1"/>
    </source>
</evidence>
<evidence type="ECO:0000256" key="3">
    <source>
        <dbReference type="ARBA" id="ARBA00018111"/>
    </source>
</evidence>
<dbReference type="PANTHER" id="PTHR33602">
    <property type="entry name" value="REGULATORY PROTEIN RECX FAMILY PROTEIN"/>
    <property type="match status" value="1"/>
</dbReference>
<sequence length="206" mass="24190">MAKITKIKAQKNKRRVNIYLNERFAFGLPAETLVKAGLKVGQNITTKEIEDLIFKNEFQKLLNKTLRLISARPRSEKEIIDYLKRKKTDPKLIDEVVDKLKSLGQLDDYAFAVWWVEQRVTFRPKGKIALLMELRQKGVEREIGEKIIAEKVDELPLARRAVERKLKIYKNFPPLEFRQKITGFLARRGFSWGTVKEVIDEFCQKR</sequence>
<dbReference type="Gene3D" id="1.10.10.10">
    <property type="entry name" value="Winged helix-like DNA-binding domain superfamily/Winged helix DNA-binding domain"/>
    <property type="match status" value="3"/>
</dbReference>
<comment type="similarity">
    <text evidence="2 5">Belongs to the RecX family.</text>
</comment>
<evidence type="ECO:0000256" key="2">
    <source>
        <dbReference type="ARBA" id="ARBA00009695"/>
    </source>
</evidence>
<dbReference type="Pfam" id="PF21981">
    <property type="entry name" value="RecX_HTH3"/>
    <property type="match status" value="1"/>
</dbReference>
<comment type="function">
    <text evidence="5">Modulates RecA activity.</text>
</comment>
<protein>
    <recommendedName>
        <fullName evidence="3 5">Regulatory protein RecX</fullName>
    </recommendedName>
</protein>